<accession>A0A3P1V4F1</accession>
<comment type="pathway">
    <text evidence="1">Metabolic intermediate biosynthesis; chorismate biosynthesis; chorismate from D-erythrose 4-phosphate and phosphoenolpyruvate: step 4/7.</text>
</comment>
<dbReference type="SUPFAM" id="SSF51735">
    <property type="entry name" value="NAD(P)-binding Rossmann-fold domains"/>
    <property type="match status" value="1"/>
</dbReference>
<dbReference type="GO" id="GO:0009073">
    <property type="term" value="P:aromatic amino acid family biosynthetic process"/>
    <property type="evidence" value="ECO:0007669"/>
    <property type="project" value="UniProtKB-KW"/>
</dbReference>
<keyword evidence="2" id="KW-0028">Amino-acid biosynthesis</keyword>
<evidence type="ECO:0000313" key="7">
    <source>
        <dbReference type="Proteomes" id="UP000271272"/>
    </source>
</evidence>
<dbReference type="Pfam" id="PF18317">
    <property type="entry name" value="SDH_C"/>
    <property type="match status" value="1"/>
</dbReference>
<reference evidence="6 7" key="1">
    <citation type="submission" date="2018-11" db="EMBL/GenBank/DDBJ databases">
        <title>Genomes From Bacteria Associated with the Canine Oral Cavity: a Test Case for Automated Genome-Based Taxonomic Assignment.</title>
        <authorList>
            <person name="Coil D.A."/>
            <person name="Jospin G."/>
            <person name="Darling A.E."/>
            <person name="Wallis C."/>
            <person name="Davis I.J."/>
            <person name="Harris S."/>
            <person name="Eisen J.A."/>
            <person name="Holcombe L.J."/>
            <person name="O'Flynn C."/>
        </authorList>
    </citation>
    <scope>NUCLEOTIDE SEQUENCE [LARGE SCALE GENOMIC DNA]</scope>
    <source>
        <strain evidence="6 7">OH5050</strain>
    </source>
</reference>
<evidence type="ECO:0000256" key="1">
    <source>
        <dbReference type="ARBA" id="ARBA00004871"/>
    </source>
</evidence>
<gene>
    <name evidence="6" type="ORF">EII10_08500</name>
</gene>
<organism evidence="6 7">
    <name type="scientific">Actinomyces bowdenii</name>
    <dbReference type="NCBI Taxonomy" id="131109"/>
    <lineage>
        <taxon>Bacteria</taxon>
        <taxon>Bacillati</taxon>
        <taxon>Actinomycetota</taxon>
        <taxon>Actinomycetes</taxon>
        <taxon>Actinomycetales</taxon>
        <taxon>Actinomycetaceae</taxon>
        <taxon>Actinomyces</taxon>
    </lineage>
</organism>
<dbReference type="Gene3D" id="3.40.50.10860">
    <property type="entry name" value="Leucine Dehydrogenase, chain A, domain 1"/>
    <property type="match status" value="1"/>
</dbReference>
<dbReference type="PANTHER" id="PTHR21089">
    <property type="entry name" value="SHIKIMATE DEHYDROGENASE"/>
    <property type="match status" value="1"/>
</dbReference>
<evidence type="ECO:0000259" key="4">
    <source>
        <dbReference type="Pfam" id="PF08501"/>
    </source>
</evidence>
<evidence type="ECO:0000259" key="5">
    <source>
        <dbReference type="Pfam" id="PF18317"/>
    </source>
</evidence>
<dbReference type="AlphaFoldDB" id="A0A3P1V4F1"/>
<dbReference type="InterPro" id="IPR036291">
    <property type="entry name" value="NAD(P)-bd_dom_sf"/>
</dbReference>
<dbReference type="Gene3D" id="3.40.50.720">
    <property type="entry name" value="NAD(P)-binding Rossmann-like Domain"/>
    <property type="match status" value="1"/>
</dbReference>
<dbReference type="InterPro" id="IPR046346">
    <property type="entry name" value="Aminoacid_DH-like_N_sf"/>
</dbReference>
<comment type="caution">
    <text evidence="6">The sequence shown here is derived from an EMBL/GenBank/DDBJ whole genome shotgun (WGS) entry which is preliminary data.</text>
</comment>
<dbReference type="GO" id="GO:0050661">
    <property type="term" value="F:NADP binding"/>
    <property type="evidence" value="ECO:0007669"/>
    <property type="project" value="TreeGrafter"/>
</dbReference>
<dbReference type="OrthoDB" id="9776868at2"/>
<evidence type="ECO:0000256" key="2">
    <source>
        <dbReference type="ARBA" id="ARBA00023141"/>
    </source>
</evidence>
<proteinExistence type="predicted"/>
<dbReference type="GO" id="GO:0004764">
    <property type="term" value="F:shikimate 3-dehydrogenase (NADP+) activity"/>
    <property type="evidence" value="ECO:0007669"/>
    <property type="project" value="InterPro"/>
</dbReference>
<dbReference type="GO" id="GO:0019632">
    <property type="term" value="P:shikimate metabolic process"/>
    <property type="evidence" value="ECO:0007669"/>
    <property type="project" value="TreeGrafter"/>
</dbReference>
<sequence>MHQAAAVRSSGAAGEPGAGPGSSARAQGPRGWRAAVIGAPVAHSLSPALHRAAYADLGLEHWSYEAIEVAPPRLPALLDELAAPVGPGPGRAIWAGLSVTMPHKQSLLALLDVIDPLARTVGAVNTVVAQRAGEGPALLAGFNTDVAGIVEAIRETRRGAVPPGLHEGGPRGALEVLPQAGPQAAGGGALVLGSGATACSALAALTELGAGPIAVAARRHAGPGRALSAAHRMGIEIEALAWAPGDEASDAAIARRAAQSRIVVSTLPAGAADTLAPHLAPHLAPRLSPARGEGGPAPGAGGPVLLDVAYDPWPSALAAAWQAAGGLVAPGWLMLLHQAVAQVRLMTGRAPRVAPMRAALARALEAR</sequence>
<evidence type="ECO:0000313" key="6">
    <source>
        <dbReference type="EMBL" id="RRD28981.1"/>
    </source>
</evidence>
<keyword evidence="7" id="KW-1185">Reference proteome</keyword>
<feature type="region of interest" description="Disordered" evidence="3">
    <location>
        <begin position="1"/>
        <end position="29"/>
    </location>
</feature>
<dbReference type="RefSeq" id="WP_124934077.1">
    <property type="nucleotide sequence ID" value="NZ_RQZC01000013.1"/>
</dbReference>
<dbReference type="EMBL" id="RQZC01000013">
    <property type="protein sequence ID" value="RRD28981.1"/>
    <property type="molecule type" value="Genomic_DNA"/>
</dbReference>
<dbReference type="GO" id="GO:0005829">
    <property type="term" value="C:cytosol"/>
    <property type="evidence" value="ECO:0007669"/>
    <property type="project" value="TreeGrafter"/>
</dbReference>
<dbReference type="InterPro" id="IPR013708">
    <property type="entry name" value="Shikimate_DH-bd_N"/>
</dbReference>
<evidence type="ECO:0000256" key="3">
    <source>
        <dbReference type="SAM" id="MobiDB-lite"/>
    </source>
</evidence>
<dbReference type="InterPro" id="IPR022893">
    <property type="entry name" value="Shikimate_DH_fam"/>
</dbReference>
<dbReference type="GO" id="GO:0009423">
    <property type="term" value="P:chorismate biosynthetic process"/>
    <property type="evidence" value="ECO:0007669"/>
    <property type="project" value="TreeGrafter"/>
</dbReference>
<dbReference type="Proteomes" id="UP000271272">
    <property type="component" value="Unassembled WGS sequence"/>
</dbReference>
<dbReference type="InterPro" id="IPR041121">
    <property type="entry name" value="SDH_C"/>
</dbReference>
<keyword evidence="2" id="KW-0057">Aromatic amino acid biosynthesis</keyword>
<protein>
    <submittedName>
        <fullName evidence="6">Shikimate dehydrogenase</fullName>
    </submittedName>
</protein>
<feature type="domain" description="Shikimate dehydrogenase substrate binding N-terminal" evidence="4">
    <location>
        <begin position="36"/>
        <end position="127"/>
    </location>
</feature>
<feature type="domain" description="SDH C-terminal" evidence="5">
    <location>
        <begin position="333"/>
        <end position="360"/>
    </location>
</feature>
<dbReference type="SUPFAM" id="SSF53223">
    <property type="entry name" value="Aminoacid dehydrogenase-like, N-terminal domain"/>
    <property type="match status" value="1"/>
</dbReference>
<dbReference type="Pfam" id="PF08501">
    <property type="entry name" value="Shikimate_dh_N"/>
    <property type="match status" value="1"/>
</dbReference>
<name>A0A3P1V4F1_9ACTO</name>
<dbReference type="PANTHER" id="PTHR21089:SF1">
    <property type="entry name" value="BIFUNCTIONAL 3-DEHYDROQUINATE DEHYDRATASE_SHIKIMATE DEHYDROGENASE, CHLOROPLASTIC"/>
    <property type="match status" value="1"/>
</dbReference>